<sequence>MATSTFSLEQTPINSIRSLPPDTYLVHATNCIGEWGAGIAAELAEVFPAACREYKKFCESAKTDASSRWPTRTLAGRCLIILPQEADVAAGAPRIYIVCVFTSYGYGQPNDRTGKPGKDNSGKILVQTLTALKDLRAQLDEGTEAEADIVLYSPMFNSGAFRVPWEKTVALIERSFAGWGGRWLVMAPPSM</sequence>
<dbReference type="GO" id="GO:0140291">
    <property type="term" value="P:peptidyl-glutamate ADP-deribosylation"/>
    <property type="evidence" value="ECO:0007669"/>
    <property type="project" value="TreeGrafter"/>
</dbReference>
<dbReference type="InterPro" id="IPR043472">
    <property type="entry name" value="Macro_dom-like"/>
</dbReference>
<evidence type="ECO:0000313" key="1">
    <source>
        <dbReference type="EMBL" id="KAH7161642.1"/>
    </source>
</evidence>
<dbReference type="PANTHER" id="PTHR12521:SF0">
    <property type="entry name" value="ADP-RIBOSE GLYCOHYDROLASE OARD1"/>
    <property type="match status" value="1"/>
</dbReference>
<reference evidence="1" key="1">
    <citation type="journal article" date="2021" name="Nat. Commun.">
        <title>Genetic determinants of endophytism in the Arabidopsis root mycobiome.</title>
        <authorList>
            <person name="Mesny F."/>
            <person name="Miyauchi S."/>
            <person name="Thiergart T."/>
            <person name="Pickel B."/>
            <person name="Atanasova L."/>
            <person name="Karlsson M."/>
            <person name="Huettel B."/>
            <person name="Barry K.W."/>
            <person name="Haridas S."/>
            <person name="Chen C."/>
            <person name="Bauer D."/>
            <person name="Andreopoulos W."/>
            <person name="Pangilinan J."/>
            <person name="LaButti K."/>
            <person name="Riley R."/>
            <person name="Lipzen A."/>
            <person name="Clum A."/>
            <person name="Drula E."/>
            <person name="Henrissat B."/>
            <person name="Kohler A."/>
            <person name="Grigoriev I.V."/>
            <person name="Martin F.M."/>
            <person name="Hacquard S."/>
        </authorList>
    </citation>
    <scope>NUCLEOTIDE SEQUENCE</scope>
    <source>
        <strain evidence="1">MPI-CAGE-AT-0147</strain>
    </source>
</reference>
<protein>
    <recommendedName>
        <fullName evidence="3">ADP-ribose 1''-phosphate phosphatase</fullName>
    </recommendedName>
</protein>
<dbReference type="AlphaFoldDB" id="A0A9P9FG51"/>
<keyword evidence="2" id="KW-1185">Reference proteome</keyword>
<dbReference type="SUPFAM" id="SSF52949">
    <property type="entry name" value="Macro domain-like"/>
    <property type="match status" value="1"/>
</dbReference>
<name>A0A9P9FG51_9HYPO</name>
<dbReference type="PANTHER" id="PTHR12521">
    <property type="entry name" value="PROTEIN C6ORF130"/>
    <property type="match status" value="1"/>
</dbReference>
<dbReference type="Proteomes" id="UP000738349">
    <property type="component" value="Unassembled WGS sequence"/>
</dbReference>
<proteinExistence type="predicted"/>
<evidence type="ECO:0000313" key="2">
    <source>
        <dbReference type="Proteomes" id="UP000738349"/>
    </source>
</evidence>
<comment type="caution">
    <text evidence="1">The sequence shown here is derived from an EMBL/GenBank/DDBJ whole genome shotgun (WGS) entry which is preliminary data.</text>
</comment>
<evidence type="ECO:0008006" key="3">
    <source>
        <dbReference type="Google" id="ProtNLM"/>
    </source>
</evidence>
<dbReference type="Gene3D" id="3.40.220.10">
    <property type="entry name" value="Leucine Aminopeptidase, subunit E, domain 1"/>
    <property type="match status" value="1"/>
</dbReference>
<dbReference type="EMBL" id="JAGMUV010000004">
    <property type="protein sequence ID" value="KAH7161642.1"/>
    <property type="molecule type" value="Genomic_DNA"/>
</dbReference>
<dbReference type="InterPro" id="IPR050892">
    <property type="entry name" value="ADP-ribose_metab_enzymes"/>
</dbReference>
<accession>A0A9P9FG51</accession>
<organism evidence="1 2">
    <name type="scientific">Dactylonectria macrodidyma</name>
    <dbReference type="NCBI Taxonomy" id="307937"/>
    <lineage>
        <taxon>Eukaryota</taxon>
        <taxon>Fungi</taxon>
        <taxon>Dikarya</taxon>
        <taxon>Ascomycota</taxon>
        <taxon>Pezizomycotina</taxon>
        <taxon>Sordariomycetes</taxon>
        <taxon>Hypocreomycetidae</taxon>
        <taxon>Hypocreales</taxon>
        <taxon>Nectriaceae</taxon>
        <taxon>Dactylonectria</taxon>
    </lineage>
</organism>
<gene>
    <name evidence="1" type="ORF">EDB81DRAFT_785233</name>
</gene>
<dbReference type="OrthoDB" id="2155246at2759"/>